<proteinExistence type="inferred from homology"/>
<evidence type="ECO:0000256" key="13">
    <source>
        <dbReference type="SAM" id="SignalP"/>
    </source>
</evidence>
<evidence type="ECO:0000256" key="9">
    <source>
        <dbReference type="ARBA" id="ARBA00023170"/>
    </source>
</evidence>
<reference evidence="15" key="3">
    <citation type="submission" date="2025-09" db="UniProtKB">
        <authorList>
            <consortium name="Ensembl"/>
        </authorList>
    </citation>
    <scope>IDENTIFICATION</scope>
</reference>
<dbReference type="Pfam" id="PF00003">
    <property type="entry name" value="7tm_3"/>
    <property type="match status" value="1"/>
</dbReference>
<keyword evidence="6 12" id="KW-1133">Transmembrane helix</keyword>
<comment type="similarity">
    <text evidence="2">Belongs to the G-protein coupled receptor 3 family.</text>
</comment>
<keyword evidence="16" id="KW-1185">Reference proteome</keyword>
<evidence type="ECO:0000256" key="1">
    <source>
        <dbReference type="ARBA" id="ARBA00004651"/>
    </source>
</evidence>
<dbReference type="CDD" id="cd15283">
    <property type="entry name" value="7tmC_V2R_pheromone"/>
    <property type="match status" value="1"/>
</dbReference>
<reference evidence="15 16" key="1">
    <citation type="submission" date="2020-06" db="EMBL/GenBank/DDBJ databases">
        <authorList>
            <consortium name="Wellcome Sanger Institute Data Sharing"/>
        </authorList>
    </citation>
    <scope>NUCLEOTIDE SEQUENCE [LARGE SCALE GENOMIC DNA]</scope>
</reference>
<dbReference type="InterPro" id="IPR001828">
    <property type="entry name" value="ANF_lig-bd_rcpt"/>
</dbReference>
<reference evidence="15" key="2">
    <citation type="submission" date="2025-08" db="UniProtKB">
        <authorList>
            <consortium name="Ensembl"/>
        </authorList>
    </citation>
    <scope>IDENTIFICATION</scope>
</reference>
<evidence type="ECO:0000259" key="14">
    <source>
        <dbReference type="PROSITE" id="PS50259"/>
    </source>
</evidence>
<keyword evidence="11" id="KW-0807">Transducer</keyword>
<dbReference type="InterPro" id="IPR038550">
    <property type="entry name" value="GPCR_3_9-Cys_sf"/>
</dbReference>
<feature type="transmembrane region" description="Helical" evidence="12">
    <location>
        <begin position="662"/>
        <end position="686"/>
    </location>
</feature>
<dbReference type="InterPro" id="IPR000337">
    <property type="entry name" value="GPCR_3"/>
</dbReference>
<feature type="transmembrane region" description="Helical" evidence="12">
    <location>
        <begin position="592"/>
        <end position="617"/>
    </location>
</feature>
<dbReference type="FunFam" id="2.10.50.30:FF:000002">
    <property type="entry name" value="Vomeronasal 2 receptor, h1"/>
    <property type="match status" value="1"/>
</dbReference>
<dbReference type="Ensembl" id="ENSDCDT00010057652.1">
    <property type="protein sequence ID" value="ENSDCDP00010047418.1"/>
    <property type="gene ID" value="ENSDCDG00010028704.1"/>
</dbReference>
<dbReference type="InterPro" id="IPR000068">
    <property type="entry name" value="GPCR_3_Ca_sens_rcpt-rel"/>
</dbReference>
<keyword evidence="5 13" id="KW-0732">Signal</keyword>
<dbReference type="Proteomes" id="UP000694580">
    <property type="component" value="Chromosome 19"/>
</dbReference>
<dbReference type="InterPro" id="IPR011500">
    <property type="entry name" value="GPCR_3_9-Cys_dom"/>
</dbReference>
<dbReference type="SUPFAM" id="SSF53822">
    <property type="entry name" value="Periplasmic binding protein-like I"/>
    <property type="match status" value="1"/>
</dbReference>
<dbReference type="PROSITE" id="PS50259">
    <property type="entry name" value="G_PROTEIN_RECEP_F3_4"/>
    <property type="match status" value="1"/>
</dbReference>
<dbReference type="Gene3D" id="3.40.50.2300">
    <property type="match status" value="2"/>
</dbReference>
<dbReference type="PRINTS" id="PR00592">
    <property type="entry name" value="CASENSINGR"/>
</dbReference>
<sequence>MSAGTSEWVLLGILLLSYNLLAGFTLGSECQRLGDFNPPMLEADGDVVIGGLFPMHYMVSESDQTYASKPQASECSGFDVRAFRWVQTMVFAIEEINNSSLLPGVRLGYRILDSCDHVHTGLRSVMSLVSFSLGQDNSSEVLQCVDSAPVPVVIGLASSTPTRSVAHALGPFRIPLVSYFATCTCLTDKQVYPSFLRTVPSDLFQVQGLVQLVTHFDWRWVGTIGTEDDYSNYGIQAFAEHLQTWGGCVAFHRTIPKEPTEAQINAIADILETSTAHVVVAFATEGQLYSLLTEIARRNLTHLQWVASEAWVTAGLLTAPEFHSVLTGTLGFSFRGTMIPGLADFLFKVRPSPGSVFTNMFWEELFRCKLSFASNADPQSKLCTGNEDIKAVRSSYSEVSRVRISYNVYKAVYAIAHALHQLLKCGPKDQACNNTMTVKPWQVKKPLLNFTNQFGEKVYFDSNGEPVPLYDIINWQKSSNGQIQFEKVGSYDGSAPYGQQLQMDLDSIKWSGGQSQVPLSLCSASCPAGTRQASRPGQALCCFDCLPCADGEISNNTDATECTKCPLYYWSDKDRVTCVAGVEEFLDFQETMGIILVILALLGVTVAMAITVIFFFYKSTPIVKANNSEISFLLLLSIKLCFLCSLVFIGRPSAWSCRARQAAFGISFVLCISCILVKTIVVLLAFRSTLPGSNALKLFGPLQQRAFILCCTAVQVILCASWLALAPPVPFKNTSYQGGRIVLECKDVWPIGFYLVLGYIGLLSALCFVLAFLGRKLPDTFNEGKLITFSMLIFFAVWISFIPAHNSSPGKYTVAVEMFAILASSFGLLFCIFAPKCYIILFRPEQNIRKGMTGFREQEPILGHRAGTHHGQAASQYQGAHTIHSHAFTPTTKLQQDPGSISRPWRCG</sequence>
<dbReference type="Pfam" id="PF01094">
    <property type="entry name" value="ANF_receptor"/>
    <property type="match status" value="1"/>
</dbReference>
<dbReference type="PANTHER" id="PTHR24061">
    <property type="entry name" value="CALCIUM-SENSING RECEPTOR-RELATED"/>
    <property type="match status" value="1"/>
</dbReference>
<organism evidence="15 16">
    <name type="scientific">Denticeps clupeoides</name>
    <name type="common">denticle herring</name>
    <dbReference type="NCBI Taxonomy" id="299321"/>
    <lineage>
        <taxon>Eukaryota</taxon>
        <taxon>Metazoa</taxon>
        <taxon>Chordata</taxon>
        <taxon>Craniata</taxon>
        <taxon>Vertebrata</taxon>
        <taxon>Euteleostomi</taxon>
        <taxon>Actinopterygii</taxon>
        <taxon>Neopterygii</taxon>
        <taxon>Teleostei</taxon>
        <taxon>Clupei</taxon>
        <taxon>Clupeiformes</taxon>
        <taxon>Denticipitoidei</taxon>
        <taxon>Denticipitidae</taxon>
        <taxon>Denticeps</taxon>
    </lineage>
</organism>
<keyword evidence="10" id="KW-0325">Glycoprotein</keyword>
<keyword evidence="8 12" id="KW-0472">Membrane</keyword>
<evidence type="ECO:0000256" key="2">
    <source>
        <dbReference type="ARBA" id="ARBA00007242"/>
    </source>
</evidence>
<keyword evidence="3" id="KW-1003">Cell membrane</keyword>
<feature type="transmembrane region" description="Helical" evidence="12">
    <location>
        <begin position="751"/>
        <end position="774"/>
    </location>
</feature>
<gene>
    <name evidence="15" type="primary">LOC114768846</name>
</gene>
<dbReference type="FunFam" id="3.40.50.2300:FF:000016">
    <property type="entry name" value="Taste 1 receptor member 2"/>
    <property type="match status" value="1"/>
</dbReference>
<dbReference type="AlphaFoldDB" id="A0AAY4DPT7"/>
<dbReference type="CDD" id="cd06364">
    <property type="entry name" value="PBP1_CaSR"/>
    <property type="match status" value="1"/>
</dbReference>
<accession>A0AAY4DPT7</accession>
<dbReference type="Pfam" id="PF07562">
    <property type="entry name" value="NCD3G"/>
    <property type="match status" value="1"/>
</dbReference>
<dbReference type="PRINTS" id="PR00248">
    <property type="entry name" value="GPCRMGR"/>
</dbReference>
<feature type="signal peptide" evidence="13">
    <location>
        <begin position="1"/>
        <end position="27"/>
    </location>
</feature>
<keyword evidence="7" id="KW-0297">G-protein coupled receptor</keyword>
<feature type="transmembrane region" description="Helical" evidence="12">
    <location>
        <begin position="629"/>
        <end position="650"/>
    </location>
</feature>
<name>A0AAY4DPT7_9TELE</name>
<comment type="subcellular location">
    <subcellularLocation>
        <location evidence="1">Cell membrane</location>
        <topology evidence="1">Multi-pass membrane protein</topology>
    </subcellularLocation>
</comment>
<evidence type="ECO:0000256" key="12">
    <source>
        <dbReference type="SAM" id="Phobius"/>
    </source>
</evidence>
<evidence type="ECO:0000313" key="15">
    <source>
        <dbReference type="Ensembl" id="ENSDCDP00010047418.1"/>
    </source>
</evidence>
<feature type="domain" description="G-protein coupled receptors family 3 profile" evidence="14">
    <location>
        <begin position="592"/>
        <end position="856"/>
    </location>
</feature>
<evidence type="ECO:0000256" key="5">
    <source>
        <dbReference type="ARBA" id="ARBA00022729"/>
    </source>
</evidence>
<feature type="chain" id="PRO_5044214358" description="G-protein coupled receptors family 3 profile domain-containing protein" evidence="13">
    <location>
        <begin position="28"/>
        <end position="908"/>
    </location>
</feature>
<keyword evidence="4 12" id="KW-0812">Transmembrane</keyword>
<evidence type="ECO:0000313" key="16">
    <source>
        <dbReference type="Proteomes" id="UP000694580"/>
    </source>
</evidence>
<dbReference type="GO" id="GO:0004930">
    <property type="term" value="F:G protein-coupled receptor activity"/>
    <property type="evidence" value="ECO:0007669"/>
    <property type="project" value="UniProtKB-KW"/>
</dbReference>
<evidence type="ECO:0000256" key="11">
    <source>
        <dbReference type="ARBA" id="ARBA00023224"/>
    </source>
</evidence>
<protein>
    <recommendedName>
        <fullName evidence="14">G-protein coupled receptors family 3 profile domain-containing protein</fullName>
    </recommendedName>
</protein>
<dbReference type="Gene3D" id="2.10.50.30">
    <property type="entry name" value="GPCR, family 3, nine cysteines domain"/>
    <property type="match status" value="1"/>
</dbReference>
<dbReference type="InterPro" id="IPR017978">
    <property type="entry name" value="GPCR_3_C"/>
</dbReference>
<dbReference type="GeneTree" id="ENSGT00940000166814"/>
<evidence type="ECO:0000256" key="8">
    <source>
        <dbReference type="ARBA" id="ARBA00023136"/>
    </source>
</evidence>
<evidence type="ECO:0000256" key="3">
    <source>
        <dbReference type="ARBA" id="ARBA00022475"/>
    </source>
</evidence>
<evidence type="ECO:0000256" key="6">
    <source>
        <dbReference type="ARBA" id="ARBA00022989"/>
    </source>
</evidence>
<evidence type="ECO:0000256" key="4">
    <source>
        <dbReference type="ARBA" id="ARBA00022692"/>
    </source>
</evidence>
<feature type="transmembrane region" description="Helical" evidence="12">
    <location>
        <begin position="786"/>
        <end position="806"/>
    </location>
</feature>
<feature type="transmembrane region" description="Helical" evidence="12">
    <location>
        <begin position="818"/>
        <end position="842"/>
    </location>
</feature>
<evidence type="ECO:0000256" key="10">
    <source>
        <dbReference type="ARBA" id="ARBA00023180"/>
    </source>
</evidence>
<dbReference type="GO" id="GO:0005886">
    <property type="term" value="C:plasma membrane"/>
    <property type="evidence" value="ECO:0007669"/>
    <property type="project" value="UniProtKB-SubCell"/>
</dbReference>
<feature type="transmembrane region" description="Helical" evidence="12">
    <location>
        <begin position="706"/>
        <end position="725"/>
    </location>
</feature>
<dbReference type="InterPro" id="IPR028082">
    <property type="entry name" value="Peripla_BP_I"/>
</dbReference>
<evidence type="ECO:0000256" key="7">
    <source>
        <dbReference type="ARBA" id="ARBA00023040"/>
    </source>
</evidence>
<dbReference type="PANTHER" id="PTHR24061:SF579">
    <property type="entry name" value="OLFACTORY RECEPTOR C FAMILY, U1"/>
    <property type="match status" value="1"/>
</dbReference>
<keyword evidence="9" id="KW-0675">Receptor</keyword>